<evidence type="ECO:0000256" key="3">
    <source>
        <dbReference type="ARBA" id="ARBA00022692"/>
    </source>
</evidence>
<feature type="transmembrane region" description="Helical" evidence="7">
    <location>
        <begin position="426"/>
        <end position="446"/>
    </location>
</feature>
<dbReference type="InterPro" id="IPR019108">
    <property type="entry name" value="Caa3_assmbl_CtaG-rel"/>
</dbReference>
<evidence type="ECO:0000256" key="4">
    <source>
        <dbReference type="ARBA" id="ARBA00022989"/>
    </source>
</evidence>
<feature type="transmembrane region" description="Helical" evidence="7">
    <location>
        <begin position="236"/>
        <end position="258"/>
    </location>
</feature>
<feature type="transmembrane region" description="Helical" evidence="7">
    <location>
        <begin position="652"/>
        <end position="672"/>
    </location>
</feature>
<feature type="transmembrane region" description="Helical" evidence="7">
    <location>
        <begin position="458"/>
        <end position="481"/>
    </location>
</feature>
<keyword evidence="4 7" id="KW-1133">Transmembrane helix</keyword>
<feature type="compositionally biased region" description="Low complexity" evidence="6">
    <location>
        <begin position="346"/>
        <end position="359"/>
    </location>
</feature>
<comment type="caution">
    <text evidence="9">The sequence shown here is derived from an EMBL/GenBank/DDBJ whole genome shotgun (WGS) entry which is preliminary data.</text>
</comment>
<dbReference type="InterPro" id="IPR032694">
    <property type="entry name" value="CopC/D"/>
</dbReference>
<evidence type="ECO:0000313" key="9">
    <source>
        <dbReference type="EMBL" id="TQM77662.1"/>
    </source>
</evidence>
<accession>A0A543J4B8</accession>
<proteinExistence type="predicted"/>
<evidence type="ECO:0000256" key="5">
    <source>
        <dbReference type="ARBA" id="ARBA00023136"/>
    </source>
</evidence>
<dbReference type="Proteomes" id="UP000319213">
    <property type="component" value="Unassembled WGS sequence"/>
</dbReference>
<feature type="transmembrane region" description="Helical" evidence="7">
    <location>
        <begin position="366"/>
        <end position="387"/>
    </location>
</feature>
<dbReference type="GO" id="GO:0005886">
    <property type="term" value="C:plasma membrane"/>
    <property type="evidence" value="ECO:0007669"/>
    <property type="project" value="UniProtKB-SubCell"/>
</dbReference>
<dbReference type="AlphaFoldDB" id="A0A543J4B8"/>
<keyword evidence="5 7" id="KW-0472">Membrane</keyword>
<keyword evidence="3 7" id="KW-0812">Transmembrane</keyword>
<feature type="transmembrane region" description="Helical" evidence="7">
    <location>
        <begin position="575"/>
        <end position="594"/>
    </location>
</feature>
<dbReference type="RefSeq" id="WP_170198924.1">
    <property type="nucleotide sequence ID" value="NZ_BMPV01000002.1"/>
</dbReference>
<dbReference type="Pfam" id="PF05425">
    <property type="entry name" value="CopD"/>
    <property type="match status" value="1"/>
</dbReference>
<evidence type="ECO:0000256" key="6">
    <source>
        <dbReference type="SAM" id="MobiDB-lite"/>
    </source>
</evidence>
<feature type="region of interest" description="Disordered" evidence="6">
    <location>
        <begin position="307"/>
        <end position="359"/>
    </location>
</feature>
<feature type="transmembrane region" description="Helical" evidence="7">
    <location>
        <begin position="198"/>
        <end position="224"/>
    </location>
</feature>
<feature type="compositionally biased region" description="Low complexity" evidence="6">
    <location>
        <begin position="307"/>
        <end position="318"/>
    </location>
</feature>
<feature type="transmembrane region" description="Helical" evidence="7">
    <location>
        <begin position="12"/>
        <end position="32"/>
    </location>
</feature>
<feature type="transmembrane region" description="Helical" evidence="7">
    <location>
        <begin position="142"/>
        <end position="160"/>
    </location>
</feature>
<sequence>MASRGTGTARPAYGGAIVAAGVGVLALGLWFGGGRPRPTIPGLPSPGPVTLWGLPLVRLVLDVCAAMTVGLLVTAVVLALGRDEHERTRIARGARWWAAAWAAGAALTFALTLSDFLGLPVQEALASETLVAFALQIPQGRAFLLVTGLAAVVAAACAALHRLPSPGTVRVAALVLAVFALLPPAYVGHSATAADHNLAVSSLMLHVVAVAVWTGGLAGLLSCLRNAPDLDGPVRRFSALALGCFVAAAVSGLYNAWIRLDPPSMLWESRYGLLVLAKLAALAVLGWFGARHRRRTIALLTADSATGTAATGPGTGAAEPVPDGRAKATGGGPAALSPDPPPHASAGPGARTAPGTPGTARARRPFLRLAAGEVVVMAAVFGLAVALSRTPPPDTGEVYGQEGLLGYALRPFTALNLLVEARPDPLVLLPLLGAAIAYLVGVRRLARAGHPWPAGRTAAWLAGLVLLAYALAGGVGAYAPAMFSVAAVQYAVAGVVAPALLAFGAPLTLALAATSAPAAPFRGLPRAVETAPLLRVLAHPAVALAVHAVPYLVLFPLGGFGVVQPDHAWRLLTQVVLAGTGVVFFAVVAGVDPLPRPVPLYTRLRLLGFALAAHAGCALYVLAGPIMAASWYGNLALSWAPVRDLDQRVGALLGLGLTTAALAALIVTLLLWRHAARRRLRRSARTPVPG</sequence>
<dbReference type="PANTHER" id="PTHR34820:SF4">
    <property type="entry name" value="INNER MEMBRANE PROTEIN YEBZ"/>
    <property type="match status" value="1"/>
</dbReference>
<evidence type="ECO:0000256" key="2">
    <source>
        <dbReference type="ARBA" id="ARBA00022475"/>
    </source>
</evidence>
<evidence type="ECO:0000313" key="10">
    <source>
        <dbReference type="Proteomes" id="UP000319213"/>
    </source>
</evidence>
<evidence type="ECO:0000256" key="7">
    <source>
        <dbReference type="SAM" id="Phobius"/>
    </source>
</evidence>
<feature type="domain" description="Copper resistance protein D" evidence="8">
    <location>
        <begin position="234"/>
        <end position="306"/>
    </location>
</feature>
<gene>
    <name evidence="9" type="ORF">FHX40_4433</name>
</gene>
<feature type="transmembrane region" description="Helical" evidence="7">
    <location>
        <begin position="487"/>
        <end position="512"/>
    </location>
</feature>
<reference evidence="9 10" key="1">
    <citation type="submission" date="2019-06" db="EMBL/GenBank/DDBJ databases">
        <title>Sequencing the genomes of 1000 actinobacteria strains.</title>
        <authorList>
            <person name="Klenk H.-P."/>
        </authorList>
    </citation>
    <scope>NUCLEOTIDE SEQUENCE [LARGE SCALE GENOMIC DNA]</scope>
    <source>
        <strain evidence="9 10">DSM 43186</strain>
    </source>
</reference>
<feature type="transmembrane region" description="Helical" evidence="7">
    <location>
        <begin position="270"/>
        <end position="290"/>
    </location>
</feature>
<dbReference type="GO" id="GO:0006825">
    <property type="term" value="P:copper ion transport"/>
    <property type="evidence" value="ECO:0007669"/>
    <property type="project" value="InterPro"/>
</dbReference>
<dbReference type="EMBL" id="VFPQ01000001">
    <property type="protein sequence ID" value="TQM77662.1"/>
    <property type="molecule type" value="Genomic_DNA"/>
</dbReference>
<keyword evidence="10" id="KW-1185">Reference proteome</keyword>
<feature type="transmembrane region" description="Helical" evidence="7">
    <location>
        <begin position="533"/>
        <end position="555"/>
    </location>
</feature>
<protein>
    <submittedName>
        <fullName evidence="9">Putative copper resistance protein D</fullName>
    </submittedName>
</protein>
<keyword evidence="2" id="KW-1003">Cell membrane</keyword>
<feature type="transmembrane region" description="Helical" evidence="7">
    <location>
        <begin position="167"/>
        <end position="186"/>
    </location>
</feature>
<feature type="transmembrane region" description="Helical" evidence="7">
    <location>
        <begin position="52"/>
        <end position="81"/>
    </location>
</feature>
<dbReference type="Pfam" id="PF09678">
    <property type="entry name" value="Caa3_CtaG"/>
    <property type="match status" value="1"/>
</dbReference>
<name>A0A543J4B8_9ACTN</name>
<feature type="transmembrane region" description="Helical" evidence="7">
    <location>
        <begin position="606"/>
        <end position="632"/>
    </location>
</feature>
<comment type="subcellular location">
    <subcellularLocation>
        <location evidence="1">Cell membrane</location>
        <topology evidence="1">Multi-pass membrane protein</topology>
    </subcellularLocation>
</comment>
<evidence type="ECO:0000256" key="1">
    <source>
        <dbReference type="ARBA" id="ARBA00004651"/>
    </source>
</evidence>
<evidence type="ECO:0000259" key="8">
    <source>
        <dbReference type="Pfam" id="PF05425"/>
    </source>
</evidence>
<dbReference type="InterPro" id="IPR008457">
    <property type="entry name" value="Cu-R_CopD_dom"/>
</dbReference>
<organism evidence="9 10">
    <name type="scientific">Thermopolyspora flexuosa</name>
    <dbReference type="NCBI Taxonomy" id="103836"/>
    <lineage>
        <taxon>Bacteria</taxon>
        <taxon>Bacillati</taxon>
        <taxon>Actinomycetota</taxon>
        <taxon>Actinomycetes</taxon>
        <taxon>Streptosporangiales</taxon>
        <taxon>Streptosporangiaceae</taxon>
        <taxon>Thermopolyspora</taxon>
    </lineage>
</organism>
<dbReference type="PANTHER" id="PTHR34820">
    <property type="entry name" value="INNER MEMBRANE PROTEIN YEBZ"/>
    <property type="match status" value="1"/>
</dbReference>
<feature type="transmembrane region" description="Helical" evidence="7">
    <location>
        <begin position="93"/>
        <end position="113"/>
    </location>
</feature>